<feature type="transmembrane region" description="Helical" evidence="1">
    <location>
        <begin position="268"/>
        <end position="287"/>
    </location>
</feature>
<evidence type="ECO:0000259" key="2">
    <source>
        <dbReference type="Pfam" id="PF13962"/>
    </source>
</evidence>
<dbReference type="GO" id="GO:0016020">
    <property type="term" value="C:membrane"/>
    <property type="evidence" value="ECO:0000318"/>
    <property type="project" value="GO_Central"/>
</dbReference>
<dbReference type="eggNOG" id="KOG0504">
    <property type="taxonomic scope" value="Eukaryota"/>
</dbReference>
<dbReference type="EMBL" id="KK198755">
    <property type="protein sequence ID" value="KCW81900.1"/>
    <property type="molecule type" value="Genomic_DNA"/>
</dbReference>
<dbReference type="InParanoid" id="A0A059CVD9"/>
<organism evidence="3">
    <name type="scientific">Eucalyptus grandis</name>
    <name type="common">Flooded gum</name>
    <dbReference type="NCBI Taxonomy" id="71139"/>
    <lineage>
        <taxon>Eukaryota</taxon>
        <taxon>Viridiplantae</taxon>
        <taxon>Streptophyta</taxon>
        <taxon>Embryophyta</taxon>
        <taxon>Tracheophyta</taxon>
        <taxon>Spermatophyta</taxon>
        <taxon>Magnoliopsida</taxon>
        <taxon>eudicotyledons</taxon>
        <taxon>Gunneridae</taxon>
        <taxon>Pentapetalae</taxon>
        <taxon>rosids</taxon>
        <taxon>malvids</taxon>
        <taxon>Myrtales</taxon>
        <taxon>Myrtaceae</taxon>
        <taxon>Myrtoideae</taxon>
        <taxon>Eucalypteae</taxon>
        <taxon>Eucalyptus</taxon>
    </lineage>
</organism>
<keyword evidence="1" id="KW-0812">Transmembrane</keyword>
<dbReference type="OMA" id="AMRESHF"/>
<dbReference type="Gramene" id="KCW81900">
    <property type="protein sequence ID" value="KCW81900"/>
    <property type="gene ID" value="EUGRSUZ_C03271"/>
</dbReference>
<evidence type="ECO:0000313" key="3">
    <source>
        <dbReference type="EMBL" id="KCW81900.1"/>
    </source>
</evidence>
<protein>
    <recommendedName>
        <fullName evidence="2">PGG domain-containing protein</fullName>
    </recommendedName>
</protein>
<feature type="transmembrane region" description="Helical" evidence="1">
    <location>
        <begin position="384"/>
        <end position="407"/>
    </location>
</feature>
<dbReference type="InterPro" id="IPR026961">
    <property type="entry name" value="PGG_dom"/>
</dbReference>
<dbReference type="Pfam" id="PF13962">
    <property type="entry name" value="PGG"/>
    <property type="match status" value="1"/>
</dbReference>
<dbReference type="STRING" id="71139.A0A059CVD9"/>
<evidence type="ECO:0000256" key="1">
    <source>
        <dbReference type="SAM" id="Phobius"/>
    </source>
</evidence>
<accession>A0A059CVD9</accession>
<keyword evidence="1" id="KW-0472">Membrane</keyword>
<keyword evidence="1" id="KW-1133">Transmembrane helix</keyword>
<proteinExistence type="predicted"/>
<dbReference type="PANTHER" id="PTHR24177:SF365">
    <property type="entry name" value="ANKYRIN REPEAT-CONTAINING PROTEIN NPR4-LIKE ISOFORM X1"/>
    <property type="match status" value="1"/>
</dbReference>
<reference evidence="3" key="1">
    <citation type="submission" date="2013-07" db="EMBL/GenBank/DDBJ databases">
        <title>The genome of Eucalyptus grandis.</title>
        <authorList>
            <person name="Schmutz J."/>
            <person name="Hayes R."/>
            <person name="Myburg A."/>
            <person name="Tuskan G."/>
            <person name="Grattapaglia D."/>
            <person name="Rokhsar D.S."/>
        </authorList>
    </citation>
    <scope>NUCLEOTIDE SEQUENCE</scope>
    <source>
        <tissue evidence="3">Leaf extractions</tissue>
    </source>
</reference>
<name>A0A059CVD9_EUCGR</name>
<gene>
    <name evidence="3" type="ORF">EUGRSUZ_C03271</name>
</gene>
<feature type="domain" description="PGG" evidence="2">
    <location>
        <begin position="258"/>
        <end position="371"/>
    </location>
</feature>
<sequence>MKSTNRDSESILGTLAMRESHFRSGTRLSVLEALIYKCIPVDLKPTDNNSDPALQCLTRSLWSAAKVAVPIIKRIHEVKLKHMASIELAKQVCIGVSHMNNTEITDFFGDGEMLYRATSRGIREFLKICLRFFPELTRLSPGHKRLTAHAVRFRQERILGLFLQVSSTNQLSLVLGPTEKESAHMMYAAISYEARKYSPSFDAVTDVAGAAFQIQRELQWYKAVQSWVLPNVRNGFSDGQSCWNAFVEKHKDLLESGEKWVKNTSNSCMLVSTLIATVLFTNIFIVPEENGDRNDVPLLLGQDSVQILAISNALGLFSFVTAILLFLAILTSRYEAQDFLYSLPKKIIMGLSLLFLSLAFMLVAFAATLTMALDKLDKRLDWALIPVTLLASVPVALFVVLQLPLLFQMVKSTYGPSIFRPESIWE</sequence>
<dbReference type="AlphaFoldDB" id="A0A059CVD9"/>
<dbReference type="PANTHER" id="PTHR24177">
    <property type="entry name" value="CASKIN"/>
    <property type="match status" value="1"/>
</dbReference>
<feature type="transmembrane region" description="Helical" evidence="1">
    <location>
        <begin position="351"/>
        <end position="372"/>
    </location>
</feature>
<feature type="transmembrane region" description="Helical" evidence="1">
    <location>
        <begin position="307"/>
        <end position="330"/>
    </location>
</feature>